<keyword evidence="3" id="KW-1185">Reference proteome</keyword>
<feature type="compositionally biased region" description="Polar residues" evidence="1">
    <location>
        <begin position="1029"/>
        <end position="1053"/>
    </location>
</feature>
<evidence type="ECO:0008006" key="4">
    <source>
        <dbReference type="Google" id="ProtNLM"/>
    </source>
</evidence>
<accession>A0A507EAD8</accession>
<gene>
    <name evidence="2" type="ORF">PhCBS80983_g01370</name>
</gene>
<feature type="compositionally biased region" description="Low complexity" evidence="1">
    <location>
        <begin position="364"/>
        <end position="377"/>
    </location>
</feature>
<evidence type="ECO:0000313" key="2">
    <source>
        <dbReference type="EMBL" id="TPX61043.1"/>
    </source>
</evidence>
<reference evidence="2 3" key="1">
    <citation type="journal article" date="2019" name="Sci. Rep.">
        <title>Comparative genomics of chytrid fungi reveal insights into the obligate biotrophic and pathogenic lifestyle of Synchytrium endobioticum.</title>
        <authorList>
            <person name="van de Vossenberg B.T.L.H."/>
            <person name="Warris S."/>
            <person name="Nguyen H.D.T."/>
            <person name="van Gent-Pelzer M.P.E."/>
            <person name="Joly D.L."/>
            <person name="van de Geest H.C."/>
            <person name="Bonants P.J.M."/>
            <person name="Smith D.S."/>
            <person name="Levesque C.A."/>
            <person name="van der Lee T.A.J."/>
        </authorList>
    </citation>
    <scope>NUCLEOTIDE SEQUENCE [LARGE SCALE GENOMIC DNA]</scope>
    <source>
        <strain evidence="2 3">CBS 809.83</strain>
    </source>
</reference>
<feature type="compositionally biased region" description="Polar residues" evidence="1">
    <location>
        <begin position="513"/>
        <end position="529"/>
    </location>
</feature>
<organism evidence="2 3">
    <name type="scientific">Powellomyces hirtus</name>
    <dbReference type="NCBI Taxonomy" id="109895"/>
    <lineage>
        <taxon>Eukaryota</taxon>
        <taxon>Fungi</taxon>
        <taxon>Fungi incertae sedis</taxon>
        <taxon>Chytridiomycota</taxon>
        <taxon>Chytridiomycota incertae sedis</taxon>
        <taxon>Chytridiomycetes</taxon>
        <taxon>Spizellomycetales</taxon>
        <taxon>Powellomycetaceae</taxon>
        <taxon>Powellomyces</taxon>
    </lineage>
</organism>
<name>A0A507EAD8_9FUNG</name>
<dbReference type="STRING" id="109895.A0A507EAD8"/>
<dbReference type="Proteomes" id="UP000318582">
    <property type="component" value="Unassembled WGS sequence"/>
</dbReference>
<dbReference type="EMBL" id="QEAQ01000010">
    <property type="protein sequence ID" value="TPX61043.1"/>
    <property type="molecule type" value="Genomic_DNA"/>
</dbReference>
<sequence length="1343" mass="145827">MASAETVLPRFSATDIPPQSHPYSEDGGEDGTKDPSEAPEPLPQLEFTKAIDHRRLTQPRTALDSEIHDAAIKALAAEFLNVPDLDLELRAYMVETTLPTLIFALEKLLREAEKRSLVERDGAGGGGKDPSVVELKPSREMFGGKDGAAAPAADGLPPQPDKPQDQFDSINWLVTAQFLYRNNPRFSNFATSTSSPYAQSLQSATETLKDRLFELEDDRRAKVRADEMQRRQDEDRAMRIRSAQVAERHRSFYELLGTVFKKWTAKLWRPQPGYVLQSEMVGAIPYERRVRSHPTYPLSQLRKQLDVYKQVFRTESLQTNPELMMKVSILITALTPTTRPESALASSIASLTSESGHPSSPPDTHATTPAAGSAPSTQHARSLTTKRYIDDFVASHTVLTESWTMDDLTIFLKELSGQLDRKGEDIKDRFANAYYMPHWTPNLATTREEWMERLAESLKDFTTDHEEVDVGRLRSEYEKFCAGELDLSVMTAAGATESRPGTGSVALDASSHSLITPGSASSGRPSTGGASLKPLGEDESSGDGSGGSGGSVTDGVTDAERSYRIFTRHLVADLGIDAAEAFMNFLSKTVGAEEAKMHAENNVAEDSTQPPPAPQVSEARISQAGALYNALQSLDSTTDNANVLVSTLTSVADRALADVLGDSPLHAALSEFHAAVTSGSWSTTTTDAISRPDFVQHLTTHFGKDFSDDMYTQAIAALSNACTSIAEKEAEERRKADTEAAAAAGPPAVDRTPLERAAIASIAALGTHHDTNVSQACTQALEILTSTLSQFHSEHTFRGRVSLIEQSITKAAPDGTISKDAVGSFLRFVAVVEAAARENVRKTVFGKVVAMDGLEQGVMESGGVVKVAELQKAGGSDPFVNPTTGEDDQGVNRYLGLPLKSPNGRSVGVLSLNLLGPSLDFLEADISFLSDATTALLSAITRISTREKAMILAHAARRWCADQSEADVEVFLPEDPISVNDPPMIFRLDDFVSPDLAERLGILGRESPYMRPRSSRMVRMQEEDLESGTLLSATTSPSPVSITDSEGRTSTFVPVTDPSGHCIAVMRVKPRPPSLTVTQDDMDEITRTLRILGTALTCISQEKFAEGGVIADTGSLDAENIDENARRHLLFPKLMLLSARSALSKLDNKMLSELRSYRKPPATIHKVIKGVLYLFGKTPQEVAKWSDCTRLINMDLLKKMIDYDPTAIQKKLRFQRVKRVLKSIPHGDVRKRGSIPAQSMSDWLVVSVDLRDQALKRRKSRADVFKDSTAETEELEEEEEAEEAEEVDAEGGEEGEMGSLSRLGTAEGDTTDGGVTNVITVSGGGADGGEKQEEGVVEAVNAG</sequence>
<feature type="compositionally biased region" description="Low complexity" evidence="1">
    <location>
        <begin position="344"/>
        <end position="355"/>
    </location>
</feature>
<feature type="compositionally biased region" description="Gly residues" evidence="1">
    <location>
        <begin position="543"/>
        <end position="552"/>
    </location>
</feature>
<feature type="region of interest" description="Disordered" evidence="1">
    <location>
        <begin position="1"/>
        <end position="41"/>
    </location>
</feature>
<protein>
    <recommendedName>
        <fullName evidence="4">GAF domain-containing protein</fullName>
    </recommendedName>
</protein>
<feature type="region of interest" description="Disordered" evidence="1">
    <location>
        <begin position="344"/>
        <end position="379"/>
    </location>
</feature>
<feature type="region of interest" description="Disordered" evidence="1">
    <location>
        <begin position="513"/>
        <end position="555"/>
    </location>
</feature>
<evidence type="ECO:0000256" key="1">
    <source>
        <dbReference type="SAM" id="MobiDB-lite"/>
    </source>
</evidence>
<proteinExistence type="predicted"/>
<evidence type="ECO:0000313" key="3">
    <source>
        <dbReference type="Proteomes" id="UP000318582"/>
    </source>
</evidence>
<dbReference type="PANTHER" id="PTHR46788">
    <property type="entry name" value="EF-HAND CALCIUM-BINDING DOMAIN-CONTAINING PROTEIN 5"/>
    <property type="match status" value="1"/>
</dbReference>
<feature type="region of interest" description="Disordered" evidence="1">
    <location>
        <begin position="1026"/>
        <end position="1053"/>
    </location>
</feature>
<dbReference type="CDD" id="cd22968">
    <property type="entry name" value="DD_EFCAB5"/>
    <property type="match status" value="1"/>
</dbReference>
<feature type="region of interest" description="Disordered" evidence="1">
    <location>
        <begin position="1261"/>
        <end position="1343"/>
    </location>
</feature>
<feature type="region of interest" description="Disordered" evidence="1">
    <location>
        <begin position="141"/>
        <end position="165"/>
    </location>
</feature>
<comment type="caution">
    <text evidence="2">The sequence shown here is derived from an EMBL/GenBank/DDBJ whole genome shotgun (WGS) entry which is preliminary data.</text>
</comment>
<feature type="compositionally biased region" description="Acidic residues" evidence="1">
    <location>
        <begin position="1270"/>
        <end position="1296"/>
    </location>
</feature>
<feature type="compositionally biased region" description="Low complexity" evidence="1">
    <location>
        <begin position="147"/>
        <end position="156"/>
    </location>
</feature>
<dbReference type="Gene3D" id="1.20.920.20">
    <property type="match status" value="1"/>
</dbReference>
<dbReference type="PANTHER" id="PTHR46788:SF1">
    <property type="entry name" value="EF-HAND CALCIUM-BINDING DOMAIN-CONTAINING PROTEIN 5"/>
    <property type="match status" value="1"/>
</dbReference>